<proteinExistence type="predicted"/>
<name>A0A4V6MWM6_9APHY</name>
<gene>
    <name evidence="1" type="ORF">BD310DRAFT_830810</name>
</gene>
<evidence type="ECO:0000313" key="2">
    <source>
        <dbReference type="Proteomes" id="UP000292082"/>
    </source>
</evidence>
<dbReference type="AlphaFoldDB" id="A0A4V6MWM6"/>
<sequence length="98" mass="10760">MDAIRFVRGLVANGPPYPDDAPRAVVNFLTAMDAELPTQEDTPVVPSDYRVKYFLDAFEIFPSTPPNPDAPPRILLTYSLLRLALFSARGASLEIPLG</sequence>
<dbReference type="EMBL" id="ML145225">
    <property type="protein sequence ID" value="TBU53103.1"/>
    <property type="molecule type" value="Genomic_DNA"/>
</dbReference>
<organism evidence="1 2">
    <name type="scientific">Dichomitus squalens</name>
    <dbReference type="NCBI Taxonomy" id="114155"/>
    <lineage>
        <taxon>Eukaryota</taxon>
        <taxon>Fungi</taxon>
        <taxon>Dikarya</taxon>
        <taxon>Basidiomycota</taxon>
        <taxon>Agaricomycotina</taxon>
        <taxon>Agaricomycetes</taxon>
        <taxon>Polyporales</taxon>
        <taxon>Polyporaceae</taxon>
        <taxon>Dichomitus</taxon>
    </lineage>
</organism>
<dbReference type="Proteomes" id="UP000292082">
    <property type="component" value="Unassembled WGS sequence"/>
</dbReference>
<evidence type="ECO:0000313" key="1">
    <source>
        <dbReference type="EMBL" id="TBU53103.1"/>
    </source>
</evidence>
<reference evidence="1 2" key="1">
    <citation type="submission" date="2019-01" db="EMBL/GenBank/DDBJ databases">
        <title>Draft genome sequences of three monokaryotic isolates of the white-rot basidiomycete fungus Dichomitus squalens.</title>
        <authorList>
            <consortium name="DOE Joint Genome Institute"/>
            <person name="Lopez S.C."/>
            <person name="Andreopoulos B."/>
            <person name="Pangilinan J."/>
            <person name="Lipzen A."/>
            <person name="Riley R."/>
            <person name="Ahrendt S."/>
            <person name="Ng V."/>
            <person name="Barry K."/>
            <person name="Daum C."/>
            <person name="Grigoriev I.V."/>
            <person name="Hilden K.S."/>
            <person name="Makela M.R."/>
            <person name="de Vries R.P."/>
        </authorList>
    </citation>
    <scope>NUCLEOTIDE SEQUENCE [LARGE SCALE GENOMIC DNA]</scope>
    <source>
        <strain evidence="1 2">CBS 464.89</strain>
    </source>
</reference>
<protein>
    <submittedName>
        <fullName evidence="1">Uncharacterized protein</fullName>
    </submittedName>
</protein>
<accession>A0A4V6MWM6</accession>
<keyword evidence="2" id="KW-1185">Reference proteome</keyword>